<evidence type="ECO:0000256" key="11">
    <source>
        <dbReference type="PROSITE-ProRule" id="PRU00124"/>
    </source>
</evidence>
<feature type="disulfide bond" evidence="10">
    <location>
        <begin position="1418"/>
        <end position="1427"/>
    </location>
</feature>
<dbReference type="InterPro" id="IPR000742">
    <property type="entry name" value="EGF"/>
</dbReference>
<dbReference type="InterPro" id="IPR000082">
    <property type="entry name" value="SEA_dom"/>
</dbReference>
<feature type="domain" description="VWFD" evidence="20">
    <location>
        <begin position="891"/>
        <end position="1097"/>
    </location>
</feature>
<dbReference type="SMART" id="SM00181">
    <property type="entry name" value="EGF"/>
    <property type="match status" value="7"/>
</dbReference>
<feature type="transmembrane region" description="Helical" evidence="12">
    <location>
        <begin position="1640"/>
        <end position="1665"/>
    </location>
</feature>
<dbReference type="GeneID" id="119720880"/>
<keyword evidence="6" id="KW-0106">Calcium</keyword>
<dbReference type="InterPro" id="IPR024731">
    <property type="entry name" value="NELL2-like_EGF"/>
</dbReference>
<dbReference type="PROSITE" id="PS50825">
    <property type="entry name" value="HYR"/>
    <property type="match status" value="1"/>
</dbReference>
<evidence type="ECO:0000256" key="4">
    <source>
        <dbReference type="ARBA" id="ARBA00022729"/>
    </source>
</evidence>
<evidence type="ECO:0000256" key="13">
    <source>
        <dbReference type="SAM" id="SignalP"/>
    </source>
</evidence>
<dbReference type="InterPro" id="IPR051495">
    <property type="entry name" value="Epithelial_Barrier/Signaling"/>
</dbReference>
<evidence type="ECO:0000313" key="22">
    <source>
        <dbReference type="Proteomes" id="UP000887568"/>
    </source>
</evidence>
<comment type="caution">
    <text evidence="10">Lacks conserved residue(s) required for the propagation of feature annotation.</text>
</comment>
<keyword evidence="7 12" id="KW-1133">Transmembrane helix</keyword>
<keyword evidence="8 12" id="KW-0472">Membrane</keyword>
<dbReference type="Pfam" id="PF00094">
    <property type="entry name" value="VWD"/>
    <property type="match status" value="1"/>
</dbReference>
<dbReference type="InterPro" id="IPR056619">
    <property type="entry name" value="C8-3_MUC4"/>
</dbReference>
<dbReference type="SMART" id="SM00192">
    <property type="entry name" value="LDLa"/>
    <property type="match status" value="1"/>
</dbReference>
<evidence type="ECO:0000256" key="12">
    <source>
        <dbReference type="SAM" id="Phobius"/>
    </source>
</evidence>
<dbReference type="FunFam" id="2.10.25.10:FF:000027">
    <property type="entry name" value="Thrombospondin 3"/>
    <property type="match status" value="1"/>
</dbReference>
<keyword evidence="9 10" id="KW-1015">Disulfide bond</keyword>
<dbReference type="InterPro" id="IPR001881">
    <property type="entry name" value="EGF-like_Ca-bd_dom"/>
</dbReference>
<dbReference type="CDD" id="cd00112">
    <property type="entry name" value="LDLa"/>
    <property type="match status" value="1"/>
</dbReference>
<dbReference type="PROSITE" id="PS51220">
    <property type="entry name" value="NIDO"/>
    <property type="match status" value="1"/>
</dbReference>
<dbReference type="Pfam" id="PF01390">
    <property type="entry name" value="SEA"/>
    <property type="match status" value="1"/>
</dbReference>
<feature type="disulfide bond" evidence="11">
    <location>
        <begin position="36"/>
        <end position="51"/>
    </location>
</feature>
<dbReference type="Gene3D" id="2.10.25.10">
    <property type="entry name" value="Laminin"/>
    <property type="match status" value="5"/>
</dbReference>
<dbReference type="PROSITE" id="PS50026">
    <property type="entry name" value="EGF_3"/>
    <property type="match status" value="4"/>
</dbReference>
<evidence type="ECO:0000259" key="18">
    <source>
        <dbReference type="PROSITE" id="PS50958"/>
    </source>
</evidence>
<dbReference type="Pfam" id="PF06119">
    <property type="entry name" value="NIDO"/>
    <property type="match status" value="1"/>
</dbReference>
<keyword evidence="5" id="KW-0677">Repeat</keyword>
<evidence type="ECO:0000256" key="9">
    <source>
        <dbReference type="ARBA" id="ARBA00023157"/>
    </source>
</evidence>
<dbReference type="SMART" id="SM00216">
    <property type="entry name" value="VWD"/>
    <property type="match status" value="1"/>
</dbReference>
<feature type="domain" description="EGF-like" evidence="15">
    <location>
        <begin position="1587"/>
        <end position="1625"/>
    </location>
</feature>
<evidence type="ECO:0000256" key="5">
    <source>
        <dbReference type="ARBA" id="ARBA00022737"/>
    </source>
</evidence>
<dbReference type="OrthoDB" id="4405280at2759"/>
<evidence type="ECO:0000256" key="7">
    <source>
        <dbReference type="ARBA" id="ARBA00022989"/>
    </source>
</evidence>
<feature type="disulfide bond" evidence="11">
    <location>
        <begin position="17"/>
        <end position="29"/>
    </location>
</feature>
<feature type="disulfide bond" evidence="10">
    <location>
        <begin position="1615"/>
        <end position="1624"/>
    </location>
</feature>
<dbReference type="PROSITE" id="PS50856">
    <property type="entry name" value="AMOP"/>
    <property type="match status" value="1"/>
</dbReference>
<feature type="domain" description="AMOP" evidence="17">
    <location>
        <begin position="727"/>
        <end position="879"/>
    </location>
</feature>
<evidence type="ECO:0000259" key="15">
    <source>
        <dbReference type="PROSITE" id="PS50026"/>
    </source>
</evidence>
<dbReference type="OMA" id="DCETDIK"/>
<dbReference type="PROSITE" id="PS50958">
    <property type="entry name" value="SMB_2"/>
    <property type="match status" value="1"/>
</dbReference>
<feature type="chain" id="PRO_5037159688" evidence="13">
    <location>
        <begin position="19"/>
        <end position="1736"/>
    </location>
</feature>
<dbReference type="Proteomes" id="UP000887568">
    <property type="component" value="Unplaced"/>
</dbReference>
<evidence type="ECO:0000256" key="8">
    <source>
        <dbReference type="ARBA" id="ARBA00023136"/>
    </source>
</evidence>
<dbReference type="InterPro" id="IPR001846">
    <property type="entry name" value="VWF_type-D"/>
</dbReference>
<dbReference type="SUPFAM" id="SSF57424">
    <property type="entry name" value="LDL receptor-like module"/>
    <property type="match status" value="1"/>
</dbReference>
<dbReference type="GO" id="GO:0016020">
    <property type="term" value="C:membrane"/>
    <property type="evidence" value="ECO:0007669"/>
    <property type="project" value="UniProtKB-SubCell"/>
</dbReference>
<feature type="disulfide bond" evidence="10">
    <location>
        <begin position="1596"/>
        <end position="1613"/>
    </location>
</feature>
<dbReference type="PROSITE" id="PS01186">
    <property type="entry name" value="EGF_2"/>
    <property type="match status" value="3"/>
</dbReference>
<dbReference type="SMART" id="SM00179">
    <property type="entry name" value="EGF_CA"/>
    <property type="match status" value="3"/>
</dbReference>
<dbReference type="SUPFAM" id="SSF57196">
    <property type="entry name" value="EGF/Laminin"/>
    <property type="match status" value="3"/>
</dbReference>
<dbReference type="Pfam" id="PF12947">
    <property type="entry name" value="EGF_3"/>
    <property type="match status" value="1"/>
</dbReference>
<dbReference type="InterPro" id="IPR003410">
    <property type="entry name" value="HYR_dom"/>
</dbReference>
<accession>A0A913Z765</accession>
<evidence type="ECO:0000259" key="16">
    <source>
        <dbReference type="PROSITE" id="PS50825"/>
    </source>
</evidence>
<organism evidence="21 22">
    <name type="scientific">Patiria miniata</name>
    <name type="common">Bat star</name>
    <name type="synonym">Asterina miniata</name>
    <dbReference type="NCBI Taxonomy" id="46514"/>
    <lineage>
        <taxon>Eukaryota</taxon>
        <taxon>Metazoa</taxon>
        <taxon>Echinodermata</taxon>
        <taxon>Eleutherozoa</taxon>
        <taxon>Asterozoa</taxon>
        <taxon>Asteroidea</taxon>
        <taxon>Valvatacea</taxon>
        <taxon>Valvatida</taxon>
        <taxon>Asterinidae</taxon>
        <taxon>Patiria</taxon>
    </lineage>
</organism>
<feature type="domain" description="EGF-like" evidence="15">
    <location>
        <begin position="1391"/>
        <end position="1428"/>
    </location>
</feature>
<dbReference type="GO" id="GO:0005509">
    <property type="term" value="F:calcium ion binding"/>
    <property type="evidence" value="ECO:0007669"/>
    <property type="project" value="InterPro"/>
</dbReference>
<dbReference type="PROSITE" id="PS01187">
    <property type="entry name" value="EGF_CA"/>
    <property type="match status" value="2"/>
</dbReference>
<evidence type="ECO:0000256" key="6">
    <source>
        <dbReference type="ARBA" id="ARBA00022837"/>
    </source>
</evidence>
<evidence type="ECO:0000259" key="20">
    <source>
        <dbReference type="PROSITE" id="PS51233"/>
    </source>
</evidence>
<dbReference type="Pfam" id="PF00008">
    <property type="entry name" value="EGF"/>
    <property type="match status" value="1"/>
</dbReference>
<reference evidence="21" key="1">
    <citation type="submission" date="2022-11" db="UniProtKB">
        <authorList>
            <consortium name="EnsemblMetazoa"/>
        </authorList>
    </citation>
    <scope>IDENTIFICATION</scope>
</reference>
<evidence type="ECO:0000256" key="1">
    <source>
        <dbReference type="ARBA" id="ARBA00004370"/>
    </source>
</evidence>
<evidence type="ECO:0000256" key="10">
    <source>
        <dbReference type="PROSITE-ProRule" id="PRU00076"/>
    </source>
</evidence>
<protein>
    <submittedName>
        <fullName evidence="21">Uncharacterized protein</fullName>
    </submittedName>
</protein>
<dbReference type="Pfam" id="PF23263">
    <property type="entry name" value="C8-3_MUC4"/>
    <property type="match status" value="1"/>
</dbReference>
<feature type="domain" description="SEA" evidence="14">
    <location>
        <begin position="1475"/>
        <end position="1589"/>
    </location>
</feature>
<dbReference type="PROSITE" id="PS00010">
    <property type="entry name" value="ASX_HYDROXYL"/>
    <property type="match status" value="1"/>
</dbReference>
<dbReference type="SMART" id="SM00539">
    <property type="entry name" value="NIDO"/>
    <property type="match status" value="1"/>
</dbReference>
<dbReference type="PROSITE" id="PS51233">
    <property type="entry name" value="VWFD"/>
    <property type="match status" value="1"/>
</dbReference>
<dbReference type="FunFam" id="2.10.25.10:FF:000038">
    <property type="entry name" value="Fibrillin 2"/>
    <property type="match status" value="1"/>
</dbReference>
<dbReference type="GO" id="GO:0071944">
    <property type="term" value="C:cell periphery"/>
    <property type="evidence" value="ECO:0007669"/>
    <property type="project" value="UniProtKB-ARBA"/>
</dbReference>
<dbReference type="GO" id="GO:0007160">
    <property type="term" value="P:cell-matrix adhesion"/>
    <property type="evidence" value="ECO:0007669"/>
    <property type="project" value="InterPro"/>
</dbReference>
<dbReference type="Gene3D" id="4.10.400.10">
    <property type="entry name" value="Low-density Lipoprotein Receptor"/>
    <property type="match status" value="1"/>
</dbReference>
<comment type="subcellular location">
    <subcellularLocation>
        <location evidence="1">Membrane</location>
    </subcellularLocation>
</comment>
<feature type="domain" description="SMB" evidence="18">
    <location>
        <begin position="47"/>
        <end position="91"/>
    </location>
</feature>
<feature type="domain" description="NIDO" evidence="19">
    <location>
        <begin position="569"/>
        <end position="724"/>
    </location>
</feature>
<dbReference type="InterPro" id="IPR018097">
    <property type="entry name" value="EGF_Ca-bd_CS"/>
</dbReference>
<dbReference type="InterPro" id="IPR001212">
    <property type="entry name" value="Somatomedin_B_dom"/>
</dbReference>
<evidence type="ECO:0000259" key="19">
    <source>
        <dbReference type="PROSITE" id="PS51220"/>
    </source>
</evidence>
<proteinExistence type="predicted"/>
<dbReference type="InterPro" id="IPR036055">
    <property type="entry name" value="LDL_receptor-like_sf"/>
</dbReference>
<feature type="domain" description="HYR" evidence="16">
    <location>
        <begin position="140"/>
        <end position="232"/>
    </location>
</feature>
<keyword evidence="3 12" id="KW-0812">Transmembrane</keyword>
<keyword evidence="22" id="KW-1185">Reference proteome</keyword>
<feature type="disulfide bond" evidence="11">
    <location>
        <begin position="24"/>
        <end position="42"/>
    </location>
</feature>
<dbReference type="PROSITE" id="PS50024">
    <property type="entry name" value="SEA"/>
    <property type="match status" value="1"/>
</dbReference>
<evidence type="ECO:0000256" key="3">
    <source>
        <dbReference type="ARBA" id="ARBA00022692"/>
    </source>
</evidence>
<dbReference type="PROSITE" id="PS00524">
    <property type="entry name" value="SMB_1"/>
    <property type="match status" value="1"/>
</dbReference>
<evidence type="ECO:0000259" key="14">
    <source>
        <dbReference type="PROSITE" id="PS50024"/>
    </source>
</evidence>
<dbReference type="InterPro" id="IPR003886">
    <property type="entry name" value="NIDO_dom"/>
</dbReference>
<dbReference type="RefSeq" id="XP_038046675.1">
    <property type="nucleotide sequence ID" value="XM_038190747.1"/>
</dbReference>
<dbReference type="InterPro" id="IPR005533">
    <property type="entry name" value="AMOP_dom"/>
</dbReference>
<evidence type="ECO:0000313" key="21">
    <source>
        <dbReference type="EnsemblMetazoa" id="XP_038046675.1"/>
    </source>
</evidence>
<keyword evidence="2 10" id="KW-0245">EGF-like domain</keyword>
<feature type="disulfide bond" evidence="10">
    <location>
        <begin position="1293"/>
        <end position="1302"/>
    </location>
</feature>
<feature type="domain" description="EGF-like" evidence="15">
    <location>
        <begin position="98"/>
        <end position="140"/>
    </location>
</feature>
<sequence length="1736" mass="189951">MFICLSAGLVLIGAPTCPFGTFDCGQSVCITVFWQCDGFQDCDDGSDEEDCVGCRNFCFLDGSRGGCWCDGACELYGDCCEDYYVYCTLPDYPTESPDVDECDPDDPLHDCDENAYCVDTAQSFYCVCNVGYTGNGSSCADVEPPDISCANNLTVYTDCHKSFSTISLPDVHSVYDNSGASYTITVQVNGSPYEIGDTVTFDLETSPHLMRYKATDQSSNSATCDTLVIVSSVNDGESCLATGSPNSCICSSNQPRDCMCSSGFCGHDCSLNDVGTECTGPNTPFRNCKDINECFSGFTGPQCNELSAATNCPEVANECLKQGVTSVSITWTQVAAVEPSGQPIFPSDITCVDITDGASVTLTGGVFGIGTHEVVCSSDTQNGVVPQCLISFTVSTYPVLGVPNLGDQCTNPGQETSTVTWSVVPATAAGDLVVTCTDSGDGMDVGASGGVFGVGTHVITCTAINSGGCVRSKAFGFNVIVGNHIPFGLEVGDSLLSQAIQKKQQSKKDLISPTIYPPNFFPFCDELFEKIYFTDNGVIVLSNDKSLDKFAFPGTKSPAFPNGLKMIAPFWADVKADAFSNKRNVFWQVYDQYDPNTNQDMLDMIKAIVSTAMGAQNYTAAAYWALVVTWSNVQPVSIAADTNTFQAILLTDSIHSYVIFNYDPCNMNWDTAFLANKNVILGYTCGVSSQSVYVDVPADSLFRPGSIVGNSGQKGRWVFQLDSLPDDFINPRLSCRNWHSHQQPYPVFDVYYPPFANTCPCSLIMAWFDWRFLSIWWWHPYFVPEGVVWDYFQDRSVTCFVRLYQAPGTPGPQCCYKRSTGDLLLDIRNPRVASVFERFPFSPLFHTPDVFQKWYEEEVLSRYYCCESSTLCDLYTETRPLMTCSHYLPTFWGWFWGDPHVRTLDGLDYTFNGLGEYTLVLIEDVERGEQLFELQGRTQRVVDRKTEQLTDATEYSGFAALDSVSGSRVEIKLNEDATDLITTVNGEVVEPTMAGLMFDDLTVKREEEPSKVVASFASDIQFSVGVNNSFVDITVQLSQDYRGRTKGLLGVWDGNKTNDVLKRNGTLQQPTGADGEMLERDYFDFGETWRVSVNDSHFYYLPPEESWDNMNDLSFQPKFLEDLLNSVDAETRQKVEEVCGESRECLYDSLALNDTSIGMATLELNEKNSADLESATNYPPKWTPIASIKATVGQTLILQLEAMDPDGDEVAYHLLEAVESAVITEGDGLFTWTPVDKSKVKVGFLATDGRTNSTIEPIVNLCDCQNGGTCLSDQYADGTNLIQDRFGVLLCECEPGWTGEFCQTNYDACADSPCFLGVECVDEDPPSLNSTCGSCPEGLEGDGKTCTDIDECELYKDEPASNGGRGCDQICENTLLGFKCSCNTGYYLDEDGKTCLELLVSSCLNGGEFDEDTRECICPLIYSGPTCADENPCLSNSSLCSETGQHCLPDENEEGFACHCRGYEGYVQSDDGSCKQYPSIGVVIRALLNFSDSYTNPTSTAFKTTAAMFERAIMNTLEANPTTSNAVSVQVTKMEAGSLIVTFVVSFPENGAPSLVNLEQVLSSSASLIDGSTTIPIDPESVRAQEVLTTCPSDHCLNGGTCERPSFSPWFICSCSAGYTGERCETQLDPIPSDGGLPTVALVFIILCSLCLVLVVVFLLLYIVVRKKNKVDPAFSGSQSPSGDADSLDHRDDHALVPVEEGMRMKTLHREAFLPPTTRKDMEIRKITVKEDIKEI</sequence>
<evidence type="ECO:0000256" key="2">
    <source>
        <dbReference type="ARBA" id="ARBA00022536"/>
    </source>
</evidence>
<dbReference type="EnsemblMetazoa" id="XM_038190747.1">
    <property type="protein sequence ID" value="XP_038046675.1"/>
    <property type="gene ID" value="LOC119720880"/>
</dbReference>
<feature type="domain" description="EGF-like" evidence="15">
    <location>
        <begin position="1258"/>
        <end position="1303"/>
    </location>
</feature>
<dbReference type="PROSITE" id="PS50068">
    <property type="entry name" value="LDLRA_2"/>
    <property type="match status" value="1"/>
</dbReference>
<feature type="signal peptide" evidence="13">
    <location>
        <begin position="1"/>
        <end position="18"/>
    </location>
</feature>
<dbReference type="PROSITE" id="PS00022">
    <property type="entry name" value="EGF_1"/>
    <property type="match status" value="3"/>
</dbReference>
<dbReference type="CDD" id="cd00054">
    <property type="entry name" value="EGF_CA"/>
    <property type="match status" value="1"/>
</dbReference>
<dbReference type="Pfam" id="PF00057">
    <property type="entry name" value="Ldl_recept_a"/>
    <property type="match status" value="1"/>
</dbReference>
<name>A0A913Z765_PATMI</name>
<dbReference type="PANTHER" id="PTHR13802:SF52">
    <property type="entry name" value="MUCIN-4"/>
    <property type="match status" value="1"/>
</dbReference>
<dbReference type="InterPro" id="IPR002172">
    <property type="entry name" value="LDrepeatLR_classA_rpt"/>
</dbReference>
<dbReference type="InterPro" id="IPR000152">
    <property type="entry name" value="EGF-type_Asp/Asn_hydroxyl_site"/>
</dbReference>
<dbReference type="PANTHER" id="PTHR13802">
    <property type="entry name" value="MUCIN 4-RELATED"/>
    <property type="match status" value="1"/>
</dbReference>
<keyword evidence="4 13" id="KW-0732">Signal</keyword>
<evidence type="ECO:0000259" key="17">
    <source>
        <dbReference type="PROSITE" id="PS50856"/>
    </source>
</evidence>